<dbReference type="EMBL" id="WKRA01000005">
    <property type="protein sequence ID" value="MSD15355.1"/>
    <property type="molecule type" value="Genomic_DNA"/>
</dbReference>
<proteinExistence type="predicted"/>
<dbReference type="InterPro" id="IPR036259">
    <property type="entry name" value="MFS_trans_sf"/>
</dbReference>
<keyword evidence="5 6" id="KW-0472">Membrane</keyword>
<keyword evidence="3 6" id="KW-0812">Transmembrane</keyword>
<reference evidence="8 9" key="1">
    <citation type="journal article" date="2019" name="Nat. Med.">
        <title>A library of human gut bacterial isolates paired with longitudinal multiomics data enables mechanistic microbiome research.</title>
        <authorList>
            <person name="Poyet M."/>
            <person name="Groussin M."/>
            <person name="Gibbons S.M."/>
            <person name="Avila-Pacheco J."/>
            <person name="Jiang X."/>
            <person name="Kearney S.M."/>
            <person name="Perrotta A.R."/>
            <person name="Berdy B."/>
            <person name="Zhao S."/>
            <person name="Lieberman T.D."/>
            <person name="Swanson P.K."/>
            <person name="Smith M."/>
            <person name="Roesemann S."/>
            <person name="Alexander J.E."/>
            <person name="Rich S.A."/>
            <person name="Livny J."/>
            <person name="Vlamakis H."/>
            <person name="Clish C."/>
            <person name="Bullock K."/>
            <person name="Deik A."/>
            <person name="Scott J."/>
            <person name="Pierce K.A."/>
            <person name="Xavier R.J."/>
            <person name="Alm E.J."/>
        </authorList>
    </citation>
    <scope>NUCLEOTIDE SEQUENCE [LARGE SCALE GENOMIC DNA]</scope>
    <source>
        <strain evidence="8 9">BIOML-A3</strain>
    </source>
</reference>
<dbReference type="Pfam" id="PF07690">
    <property type="entry name" value="MFS_1"/>
    <property type="match status" value="1"/>
</dbReference>
<evidence type="ECO:0000256" key="5">
    <source>
        <dbReference type="ARBA" id="ARBA00023136"/>
    </source>
</evidence>
<comment type="caution">
    <text evidence="8">The sequence shown here is derived from an EMBL/GenBank/DDBJ whole genome shotgun (WGS) entry which is preliminary data.</text>
</comment>
<dbReference type="Proteomes" id="UP000431304">
    <property type="component" value="Unassembled WGS sequence"/>
</dbReference>
<keyword evidence="4 6" id="KW-1133">Transmembrane helix</keyword>
<protein>
    <submittedName>
        <fullName evidence="8">MFS transporter</fullName>
    </submittedName>
</protein>
<feature type="transmembrane region" description="Helical" evidence="6">
    <location>
        <begin position="378"/>
        <end position="395"/>
    </location>
</feature>
<dbReference type="AlphaFoldDB" id="A0A844DY34"/>
<feature type="transmembrane region" description="Helical" evidence="6">
    <location>
        <begin position="275"/>
        <end position="296"/>
    </location>
</feature>
<feature type="transmembrane region" description="Helical" evidence="6">
    <location>
        <begin position="79"/>
        <end position="99"/>
    </location>
</feature>
<dbReference type="GO" id="GO:0005886">
    <property type="term" value="C:plasma membrane"/>
    <property type="evidence" value="ECO:0007669"/>
    <property type="project" value="UniProtKB-SubCell"/>
</dbReference>
<evidence type="ECO:0000256" key="4">
    <source>
        <dbReference type="ARBA" id="ARBA00022989"/>
    </source>
</evidence>
<evidence type="ECO:0000313" key="8">
    <source>
        <dbReference type="EMBL" id="MSD15355.1"/>
    </source>
</evidence>
<feature type="transmembrane region" description="Helical" evidence="6">
    <location>
        <begin position="177"/>
        <end position="196"/>
    </location>
</feature>
<evidence type="ECO:0000256" key="1">
    <source>
        <dbReference type="ARBA" id="ARBA00004651"/>
    </source>
</evidence>
<dbReference type="SUPFAM" id="SSF103473">
    <property type="entry name" value="MFS general substrate transporter"/>
    <property type="match status" value="1"/>
</dbReference>
<organism evidence="8 9">
    <name type="scientific">Eubacterium ramulus</name>
    <dbReference type="NCBI Taxonomy" id="39490"/>
    <lineage>
        <taxon>Bacteria</taxon>
        <taxon>Bacillati</taxon>
        <taxon>Bacillota</taxon>
        <taxon>Clostridia</taxon>
        <taxon>Eubacteriales</taxon>
        <taxon>Eubacteriaceae</taxon>
        <taxon>Eubacterium</taxon>
    </lineage>
</organism>
<feature type="domain" description="Major facilitator superfamily (MFS) profile" evidence="7">
    <location>
        <begin position="229"/>
        <end position="446"/>
    </location>
</feature>
<comment type="subcellular location">
    <subcellularLocation>
        <location evidence="1">Cell membrane</location>
        <topology evidence="1">Multi-pass membrane protein</topology>
    </subcellularLocation>
</comment>
<evidence type="ECO:0000256" key="6">
    <source>
        <dbReference type="SAM" id="Phobius"/>
    </source>
</evidence>
<feature type="transmembrane region" description="Helical" evidence="6">
    <location>
        <begin position="333"/>
        <end position="357"/>
    </location>
</feature>
<dbReference type="GO" id="GO:0022857">
    <property type="term" value="F:transmembrane transporter activity"/>
    <property type="evidence" value="ECO:0007669"/>
    <property type="project" value="InterPro"/>
</dbReference>
<dbReference type="PROSITE" id="PS50850">
    <property type="entry name" value="MFS"/>
    <property type="match status" value="1"/>
</dbReference>
<gene>
    <name evidence="8" type="ORF">GKE72_04580</name>
</gene>
<sequence length="446" mass="48249">METKKSIGFGFRGWLLIIVLFFGFMMFQVFTNYPLNILADFYGGAEKVAMLMTIGTGIGIVLQIVISNFIGKIKSIKKLTAVIGLVAVVAAFGVARIPFVQQTVWSVVYLIENVVVTMYALFFLSIIAGQWFPTRKGTVMGIATIAYPVSNGVIGFFAATVMGSLATGGMPAIWKGFLPFLILTTLGYILFLIFVTDYPEQCGAYRDNNKNITPEVAKQMLEEEIKNKQTTVWTTGHIFKSRDFWFAAASCGLLIMGAVGTMTQSNAIISSFPELNYTIIMLMVAIFGAIGSWLLGVFDTRFGTKKSMIMAMILMILSGVCGVLATATGTGALVVIALIFVAMFMGASSNFTVSVAAQYWRREDFSGVFACVNPVSNIFNAVAPTIVAILIASVMGVRAVFIFLLVAGIIGLILMLAFNGAHVKTVDDTYRKAAGKPLDDALVGRK</sequence>
<dbReference type="Gene3D" id="1.20.1250.20">
    <property type="entry name" value="MFS general substrate transporter like domains"/>
    <property type="match status" value="2"/>
</dbReference>
<dbReference type="InterPro" id="IPR020846">
    <property type="entry name" value="MFS_dom"/>
</dbReference>
<feature type="transmembrane region" description="Helical" evidence="6">
    <location>
        <begin position="105"/>
        <end position="127"/>
    </location>
</feature>
<feature type="transmembrane region" description="Helical" evidence="6">
    <location>
        <begin position="308"/>
        <end position="327"/>
    </location>
</feature>
<feature type="transmembrane region" description="Helical" evidence="6">
    <location>
        <begin position="12"/>
        <end position="30"/>
    </location>
</feature>
<dbReference type="RefSeq" id="WP_154314358.1">
    <property type="nucleotide sequence ID" value="NZ_WKRA01000005.1"/>
</dbReference>
<keyword evidence="2" id="KW-0813">Transport</keyword>
<name>A0A844DY34_EUBRA</name>
<evidence type="ECO:0000256" key="3">
    <source>
        <dbReference type="ARBA" id="ARBA00022692"/>
    </source>
</evidence>
<accession>A0A844DY34</accession>
<feature type="transmembrane region" description="Helical" evidence="6">
    <location>
        <begin position="139"/>
        <end position="165"/>
    </location>
</feature>
<evidence type="ECO:0000256" key="2">
    <source>
        <dbReference type="ARBA" id="ARBA00022448"/>
    </source>
</evidence>
<evidence type="ECO:0000259" key="7">
    <source>
        <dbReference type="PROSITE" id="PS50850"/>
    </source>
</evidence>
<feature type="transmembrane region" description="Helical" evidence="6">
    <location>
        <begin position="244"/>
        <end position="263"/>
    </location>
</feature>
<feature type="transmembrane region" description="Helical" evidence="6">
    <location>
        <begin position="50"/>
        <end position="70"/>
    </location>
</feature>
<dbReference type="InterPro" id="IPR011701">
    <property type="entry name" value="MFS"/>
</dbReference>
<feature type="transmembrane region" description="Helical" evidence="6">
    <location>
        <begin position="401"/>
        <end position="421"/>
    </location>
</feature>
<evidence type="ECO:0000313" key="9">
    <source>
        <dbReference type="Proteomes" id="UP000431304"/>
    </source>
</evidence>